<feature type="transmembrane region" description="Helical" evidence="1">
    <location>
        <begin position="12"/>
        <end position="30"/>
    </location>
</feature>
<gene>
    <name evidence="2" type="ORF">PXX05_01890</name>
</gene>
<reference evidence="2 3" key="1">
    <citation type="submission" date="2023-02" db="EMBL/GenBank/DDBJ databases">
        <title>Genome Sequence of L. cardiaca H63T.</title>
        <authorList>
            <person name="Lopez A.E."/>
            <person name="Cianciotto N.P."/>
        </authorList>
    </citation>
    <scope>NUCLEOTIDE SEQUENCE [LARGE SCALE GENOMIC DNA]</scope>
    <source>
        <strain evidence="2 3">H63</strain>
    </source>
</reference>
<feature type="transmembrane region" description="Helical" evidence="1">
    <location>
        <begin position="36"/>
        <end position="55"/>
    </location>
</feature>
<dbReference type="Pfam" id="PF04240">
    <property type="entry name" value="Caroten_synth"/>
    <property type="match status" value="1"/>
</dbReference>
<dbReference type="Proteomes" id="UP001222087">
    <property type="component" value="Chromosome"/>
</dbReference>
<feature type="transmembrane region" description="Helical" evidence="1">
    <location>
        <begin position="227"/>
        <end position="246"/>
    </location>
</feature>
<evidence type="ECO:0000313" key="3">
    <source>
        <dbReference type="Proteomes" id="UP001222087"/>
    </source>
</evidence>
<evidence type="ECO:0000256" key="1">
    <source>
        <dbReference type="SAM" id="Phobius"/>
    </source>
</evidence>
<keyword evidence="1" id="KW-0472">Membrane</keyword>
<sequence length="289" mass="33150">MTKTQKTVDLGSGIRWGVILLYFLATLFSAVWHGPLAVVALPIILVFSIFIAVCLHGKERYGIKNLIIFFIITWLVSHFFEALSIQTGFPFGHYYYDKLVGPRLFQVPIVIMFAYFGTGYASWILAHILLGQYGARLAGKQIFLVPFIAAFIMVMWDVCMDPLASTVYSLWVWQGGGKYFGVPLQNYFGWFLVVYIIYQLFAFYIAKYDVVRKEKQALFSSKNFWREAVTIYGIQGLTQLVDPFGASNYMEIYGSMALLTIFTMMFVTLLSFIKIQQINEFELNTLAKR</sequence>
<organism evidence="2 3">
    <name type="scientific">Legionella cardiaca</name>
    <dbReference type="NCBI Taxonomy" id="1071983"/>
    <lineage>
        <taxon>Bacteria</taxon>
        <taxon>Pseudomonadati</taxon>
        <taxon>Pseudomonadota</taxon>
        <taxon>Gammaproteobacteria</taxon>
        <taxon>Legionellales</taxon>
        <taxon>Legionellaceae</taxon>
        <taxon>Legionella</taxon>
    </lineage>
</organism>
<keyword evidence="3" id="KW-1185">Reference proteome</keyword>
<name>A0ABY8AS93_9GAMM</name>
<proteinExistence type="predicted"/>
<keyword evidence="1" id="KW-0812">Transmembrane</keyword>
<dbReference type="EMBL" id="CP119078">
    <property type="protein sequence ID" value="WED43550.1"/>
    <property type="molecule type" value="Genomic_DNA"/>
</dbReference>
<evidence type="ECO:0000313" key="2">
    <source>
        <dbReference type="EMBL" id="WED43550.1"/>
    </source>
</evidence>
<dbReference type="PANTHER" id="PTHR39419">
    <property type="entry name" value="SLL0814 PROTEIN"/>
    <property type="match status" value="1"/>
</dbReference>
<protein>
    <submittedName>
        <fullName evidence="2">Carotenoid biosynthesis protein</fullName>
    </submittedName>
</protein>
<dbReference type="InterPro" id="IPR007354">
    <property type="entry name" value="CruF-like"/>
</dbReference>
<accession>A0ABY8AS93</accession>
<dbReference type="PANTHER" id="PTHR39419:SF1">
    <property type="entry name" value="SLL0814 PROTEIN"/>
    <property type="match status" value="1"/>
</dbReference>
<feature type="transmembrane region" description="Helical" evidence="1">
    <location>
        <begin position="67"/>
        <end position="89"/>
    </location>
</feature>
<feature type="transmembrane region" description="Helical" evidence="1">
    <location>
        <begin position="109"/>
        <end position="130"/>
    </location>
</feature>
<dbReference type="RefSeq" id="WP_275089359.1">
    <property type="nucleotide sequence ID" value="NZ_CP119078.1"/>
</dbReference>
<feature type="transmembrane region" description="Helical" evidence="1">
    <location>
        <begin position="187"/>
        <end position="206"/>
    </location>
</feature>
<keyword evidence="1" id="KW-1133">Transmembrane helix</keyword>
<feature type="transmembrane region" description="Helical" evidence="1">
    <location>
        <begin position="252"/>
        <end position="273"/>
    </location>
</feature>
<feature type="transmembrane region" description="Helical" evidence="1">
    <location>
        <begin position="142"/>
        <end position="167"/>
    </location>
</feature>